<name>A0ABZ3IQC7_9FIRM</name>
<evidence type="ECO:0000313" key="1">
    <source>
        <dbReference type="EMBL" id="XFO67916.1"/>
    </source>
</evidence>
<dbReference type="Proteomes" id="UP000216752">
    <property type="component" value="Chromosome"/>
</dbReference>
<sequence length="66" mass="7596">MKTDSIIKNEGMSILIAKLGKVDAERFISLIIKEPFDYTKWQDAHFDTDMSIREFSKNAMKAISKV</sequence>
<organism evidence="1 2">
    <name type="scientific">Sporomusa silvacetica DSM 10669</name>
    <dbReference type="NCBI Taxonomy" id="1123289"/>
    <lineage>
        <taxon>Bacteria</taxon>
        <taxon>Bacillati</taxon>
        <taxon>Bacillota</taxon>
        <taxon>Negativicutes</taxon>
        <taxon>Selenomonadales</taxon>
        <taxon>Sporomusaceae</taxon>
        <taxon>Sporomusa</taxon>
    </lineage>
</organism>
<accession>A0ABZ3IQC7</accession>
<protein>
    <submittedName>
        <fullName evidence="1">Uncharacterized protein</fullName>
    </submittedName>
</protein>
<keyword evidence="2" id="KW-1185">Reference proteome</keyword>
<reference evidence="1" key="1">
    <citation type="submission" date="2024-05" db="EMBL/GenBank/DDBJ databases">
        <title>Isolation and characterization of Sporomusa carbonis sp. nov., a carboxydotrophic hydrogenogen in the genus of Sporomusa isolated from a charcoal burning pile.</title>
        <authorList>
            <person name="Boeer T."/>
            <person name="Rosenbaum F."/>
            <person name="Eysell L."/>
            <person name="Mueller V."/>
            <person name="Daniel R."/>
            <person name="Poehlein A."/>
        </authorList>
    </citation>
    <scope>NUCLEOTIDE SEQUENCE [LARGE SCALE GENOMIC DNA]</scope>
    <source>
        <strain evidence="1">DSM 10669</strain>
    </source>
</reference>
<proteinExistence type="predicted"/>
<evidence type="ECO:0000313" key="2">
    <source>
        <dbReference type="Proteomes" id="UP000216752"/>
    </source>
</evidence>
<dbReference type="EMBL" id="CP155573">
    <property type="protein sequence ID" value="XFO67916.1"/>
    <property type="molecule type" value="Genomic_DNA"/>
</dbReference>
<dbReference type="RefSeq" id="WP_094603736.1">
    <property type="nucleotide sequence ID" value="NZ_CP155573.1"/>
</dbReference>
<gene>
    <name evidence="1" type="ORF">SPSIL_041350</name>
</gene>